<feature type="domain" description="SCP2" evidence="2">
    <location>
        <begin position="31"/>
        <end position="129"/>
    </location>
</feature>
<comment type="caution">
    <text evidence="3">The sequence shown here is derived from an EMBL/GenBank/DDBJ whole genome shotgun (WGS) entry which is preliminary data.</text>
</comment>
<dbReference type="InterPro" id="IPR038989">
    <property type="entry name" value="UbiJ"/>
</dbReference>
<dbReference type="HAMAP" id="MF_02215">
    <property type="entry name" value="UbiJ"/>
    <property type="match status" value="1"/>
</dbReference>
<reference evidence="3 4" key="1">
    <citation type="journal article" date="2020" name="Microorganisms">
        <title>Osmotic Adaptation and Compatible Solute Biosynthesis of Phototrophic Bacteria as Revealed from Genome Analyses.</title>
        <authorList>
            <person name="Imhoff J.F."/>
            <person name="Rahn T."/>
            <person name="Kunzel S."/>
            <person name="Keller A."/>
            <person name="Neulinger S.C."/>
        </authorList>
    </citation>
    <scope>NUCLEOTIDE SEQUENCE [LARGE SCALE GENOMIC DNA]</scope>
    <source>
        <strain evidence="3 4">DSM 6210</strain>
    </source>
</reference>
<comment type="pathway">
    <text evidence="1">Cofactor biosynthesis; ubiquinone biosynthesis.</text>
</comment>
<proteinExistence type="inferred from homology"/>
<evidence type="ECO:0000313" key="3">
    <source>
        <dbReference type="EMBL" id="MBK1632369.1"/>
    </source>
</evidence>
<comment type="subcellular location">
    <subcellularLocation>
        <location evidence="1">Cytoplasm</location>
    </subcellularLocation>
</comment>
<keyword evidence="1" id="KW-0963">Cytoplasm</keyword>
<dbReference type="EMBL" id="NRRV01000046">
    <property type="protein sequence ID" value="MBK1632369.1"/>
    <property type="molecule type" value="Genomic_DNA"/>
</dbReference>
<protein>
    <recommendedName>
        <fullName evidence="1">Ubiquinone biosynthesis accessory factor UbiJ</fullName>
    </recommendedName>
</protein>
<comment type="function">
    <text evidence="1">Required for ubiquinone (coenzyme Q) biosynthesis. Binds hydrophobic ubiquinone biosynthetic intermediates via its SCP2 domain and is essential for the stability of the Ubi complex. May constitute a docking platform where Ubi enzymes assemble and access their SCP2-bound polyprenyl substrates.</text>
</comment>
<evidence type="ECO:0000256" key="1">
    <source>
        <dbReference type="HAMAP-Rule" id="MF_02215"/>
    </source>
</evidence>
<name>A0ABS1CKK4_9GAMM</name>
<gene>
    <name evidence="1" type="primary">ubiJ</name>
    <name evidence="3" type="ORF">CKO31_16820</name>
</gene>
<organism evidence="3 4">
    <name type="scientific">Thiohalocapsa halophila</name>
    <dbReference type="NCBI Taxonomy" id="69359"/>
    <lineage>
        <taxon>Bacteria</taxon>
        <taxon>Pseudomonadati</taxon>
        <taxon>Pseudomonadota</taxon>
        <taxon>Gammaproteobacteria</taxon>
        <taxon>Chromatiales</taxon>
        <taxon>Chromatiaceae</taxon>
        <taxon>Thiohalocapsa</taxon>
    </lineage>
</organism>
<keyword evidence="4" id="KW-1185">Reference proteome</keyword>
<dbReference type="PANTHER" id="PTHR38693:SF1">
    <property type="entry name" value="UBIQUINONE BIOSYNTHESIS ACCESSORY FACTOR UBIJ"/>
    <property type="match status" value="1"/>
</dbReference>
<evidence type="ECO:0000313" key="4">
    <source>
        <dbReference type="Proteomes" id="UP000748752"/>
    </source>
</evidence>
<dbReference type="RefSeq" id="WP_200239893.1">
    <property type="nucleotide sequence ID" value="NZ_NRRV01000046.1"/>
</dbReference>
<dbReference type="SUPFAM" id="SSF55718">
    <property type="entry name" value="SCP-like"/>
    <property type="match status" value="1"/>
</dbReference>
<dbReference type="InterPro" id="IPR036527">
    <property type="entry name" value="SCP2_sterol-bd_dom_sf"/>
</dbReference>
<evidence type="ECO:0000259" key="2">
    <source>
        <dbReference type="Pfam" id="PF02036"/>
    </source>
</evidence>
<dbReference type="PANTHER" id="PTHR38693">
    <property type="entry name" value="UBIQUINONE BIOSYNTHESIS PROTEIN UBIJ"/>
    <property type="match status" value="1"/>
</dbReference>
<sequence length="219" mass="24036">MTDDADTETTGPERHGVQLPDALLAAAEAAINQVLALDAEGAARLAKVQGQVLEVVLTGFGTRVYVLPGESRLFLYGAYDAEPDCVVYGSPVALLGMVTSEHREDAVFAGSIRIDGDNRLAQTLGEVFQGLDIDWEEQLSKLLGDTLAHRLMDRVRAGERWAGRSGDITRENLREYLQEEAAVVPSRQELNAFFAAVDTLRDDVERLAARVERLGQQRR</sequence>
<dbReference type="Pfam" id="PF02036">
    <property type="entry name" value="SCP2"/>
    <property type="match status" value="1"/>
</dbReference>
<dbReference type="Proteomes" id="UP000748752">
    <property type="component" value="Unassembled WGS sequence"/>
</dbReference>
<comment type="similarity">
    <text evidence="1">Belongs to the UbiJ family.</text>
</comment>
<dbReference type="InterPro" id="IPR003033">
    <property type="entry name" value="SCP2_sterol-bd_dom"/>
</dbReference>
<accession>A0ABS1CKK4</accession>
<keyword evidence="1" id="KW-0831">Ubiquinone biosynthesis</keyword>